<gene>
    <name evidence="1" type="ORF">PYW07_004775</name>
</gene>
<dbReference type="InterPro" id="IPR038203">
    <property type="entry name" value="Diapausin_sf"/>
</dbReference>
<accession>A0AAD7YYA8</accession>
<organism evidence="1 2">
    <name type="scientific">Mythimna separata</name>
    <name type="common">Oriental armyworm</name>
    <name type="synonym">Pseudaletia separata</name>
    <dbReference type="NCBI Taxonomy" id="271217"/>
    <lineage>
        <taxon>Eukaryota</taxon>
        <taxon>Metazoa</taxon>
        <taxon>Ecdysozoa</taxon>
        <taxon>Arthropoda</taxon>
        <taxon>Hexapoda</taxon>
        <taxon>Insecta</taxon>
        <taxon>Pterygota</taxon>
        <taxon>Neoptera</taxon>
        <taxon>Endopterygota</taxon>
        <taxon>Lepidoptera</taxon>
        <taxon>Glossata</taxon>
        <taxon>Ditrysia</taxon>
        <taxon>Noctuoidea</taxon>
        <taxon>Noctuidae</taxon>
        <taxon>Noctuinae</taxon>
        <taxon>Hadenini</taxon>
        <taxon>Mythimna</taxon>
    </lineage>
</organism>
<dbReference type="Gene3D" id="3.30.30.120">
    <property type="entry name" value="Diapause-specific peptide"/>
    <property type="match status" value="1"/>
</dbReference>
<sequence length="130" mass="13704">MYPRCTCGVPSVTIHFSVFTAAVAGVTMSPAALVLLSINTGADLVAGSNVDGLDGHHHHGDSDQQENEGGLDSGHFVCCLVVEKLLQKDAVHVGPCDQVCSRIDAEKDECCRAHGHSGYSSCKNGKMNCY</sequence>
<dbReference type="Pfam" id="PF08036">
    <property type="entry name" value="Antimicrobial_6"/>
    <property type="match status" value="1"/>
</dbReference>
<evidence type="ECO:0000313" key="2">
    <source>
        <dbReference type="Proteomes" id="UP001231518"/>
    </source>
</evidence>
<dbReference type="Proteomes" id="UP001231518">
    <property type="component" value="Chromosome 16"/>
</dbReference>
<dbReference type="EMBL" id="JARGEI010000005">
    <property type="protein sequence ID" value="KAJ8731611.1"/>
    <property type="molecule type" value="Genomic_DNA"/>
</dbReference>
<proteinExistence type="predicted"/>
<dbReference type="AlphaFoldDB" id="A0AAD7YYA8"/>
<name>A0AAD7YYA8_MYTSE</name>
<reference evidence="1" key="1">
    <citation type="submission" date="2023-03" db="EMBL/GenBank/DDBJ databases">
        <title>Chromosome-level genomes of two armyworms, Mythimna separata and Mythimna loreyi, provide insights into the biosynthesis and reception of sex pheromones.</title>
        <authorList>
            <person name="Zhao H."/>
        </authorList>
    </citation>
    <scope>NUCLEOTIDE SEQUENCE</scope>
    <source>
        <strain evidence="1">BeijingLab</strain>
        <tissue evidence="1">Pupa</tissue>
    </source>
</reference>
<comment type="caution">
    <text evidence="1">The sequence shown here is derived from an EMBL/GenBank/DDBJ whole genome shotgun (WGS) entry which is preliminary data.</text>
</comment>
<protein>
    <submittedName>
        <fullName evidence="1">Uncharacterized protein</fullName>
    </submittedName>
</protein>
<evidence type="ECO:0000313" key="1">
    <source>
        <dbReference type="EMBL" id="KAJ8731611.1"/>
    </source>
</evidence>
<keyword evidence="2" id="KW-1185">Reference proteome</keyword>